<comment type="similarity">
    <text evidence="3 10">Belongs to the glycosyl hydrolase 75 family.</text>
</comment>
<evidence type="ECO:0000256" key="1">
    <source>
        <dbReference type="ARBA" id="ARBA00000405"/>
    </source>
</evidence>
<keyword evidence="5 10" id="KW-0732">Signal</keyword>
<gene>
    <name evidence="12" type="ORF">K402DRAFT_410027</name>
</gene>
<keyword evidence="13" id="KW-1185">Reference proteome</keyword>
<dbReference type="EC" id="3.2.1.132" evidence="10"/>
<dbReference type="OrthoDB" id="4756206at2759"/>
<organism evidence="12 13">
    <name type="scientific">Aulographum hederae CBS 113979</name>
    <dbReference type="NCBI Taxonomy" id="1176131"/>
    <lineage>
        <taxon>Eukaryota</taxon>
        <taxon>Fungi</taxon>
        <taxon>Dikarya</taxon>
        <taxon>Ascomycota</taxon>
        <taxon>Pezizomycotina</taxon>
        <taxon>Dothideomycetes</taxon>
        <taxon>Pleosporomycetidae</taxon>
        <taxon>Aulographales</taxon>
        <taxon>Aulographaceae</taxon>
    </lineage>
</organism>
<dbReference type="GO" id="GO:0016977">
    <property type="term" value="F:chitosanase activity"/>
    <property type="evidence" value="ECO:0007669"/>
    <property type="project" value="UniProtKB-EC"/>
</dbReference>
<evidence type="ECO:0000256" key="2">
    <source>
        <dbReference type="ARBA" id="ARBA00004613"/>
    </source>
</evidence>
<evidence type="ECO:0000313" key="12">
    <source>
        <dbReference type="EMBL" id="KAF1991215.1"/>
    </source>
</evidence>
<evidence type="ECO:0000256" key="3">
    <source>
        <dbReference type="ARBA" id="ARBA00007799"/>
    </source>
</evidence>
<keyword evidence="9 10" id="KW-0624">Polysaccharide degradation</keyword>
<dbReference type="Proteomes" id="UP000800041">
    <property type="component" value="Unassembled WGS sequence"/>
</dbReference>
<keyword evidence="7" id="KW-0119">Carbohydrate metabolism</keyword>
<dbReference type="InterPro" id="IPR009939">
    <property type="entry name" value="Chitosanase_fungal"/>
</dbReference>
<feature type="signal peptide" evidence="10">
    <location>
        <begin position="1"/>
        <end position="22"/>
    </location>
</feature>
<feature type="region of interest" description="Disordered" evidence="11">
    <location>
        <begin position="85"/>
        <end position="106"/>
    </location>
</feature>
<evidence type="ECO:0000256" key="5">
    <source>
        <dbReference type="ARBA" id="ARBA00022729"/>
    </source>
</evidence>
<reference evidence="12" key="1">
    <citation type="journal article" date="2020" name="Stud. Mycol.">
        <title>101 Dothideomycetes genomes: a test case for predicting lifestyles and emergence of pathogens.</title>
        <authorList>
            <person name="Haridas S."/>
            <person name="Albert R."/>
            <person name="Binder M."/>
            <person name="Bloem J."/>
            <person name="Labutti K."/>
            <person name="Salamov A."/>
            <person name="Andreopoulos B."/>
            <person name="Baker S."/>
            <person name="Barry K."/>
            <person name="Bills G."/>
            <person name="Bluhm B."/>
            <person name="Cannon C."/>
            <person name="Castanera R."/>
            <person name="Culley D."/>
            <person name="Daum C."/>
            <person name="Ezra D."/>
            <person name="Gonzalez J."/>
            <person name="Henrissat B."/>
            <person name="Kuo A."/>
            <person name="Liang C."/>
            <person name="Lipzen A."/>
            <person name="Lutzoni F."/>
            <person name="Magnuson J."/>
            <person name="Mondo S."/>
            <person name="Nolan M."/>
            <person name="Ohm R."/>
            <person name="Pangilinan J."/>
            <person name="Park H.-J."/>
            <person name="Ramirez L."/>
            <person name="Alfaro M."/>
            <person name="Sun H."/>
            <person name="Tritt A."/>
            <person name="Yoshinaga Y."/>
            <person name="Zwiers L.-H."/>
            <person name="Turgeon B."/>
            <person name="Goodwin S."/>
            <person name="Spatafora J."/>
            <person name="Crous P."/>
            <person name="Grigoriev I."/>
        </authorList>
    </citation>
    <scope>NUCLEOTIDE SEQUENCE</scope>
    <source>
        <strain evidence="12">CBS 113979</strain>
    </source>
</reference>
<keyword evidence="4" id="KW-0964">Secreted</keyword>
<comment type="function">
    <text evidence="10">Chitosanase catalyzing the endo-type cleavage of chitosan, the deacylated form of chitin. Chitosanase may be crucial in the degradation of the deacetylated portion of chitin in the fungal cell wall.</text>
</comment>
<name>A0A6G1HDI5_9PEZI</name>
<evidence type="ECO:0000256" key="6">
    <source>
        <dbReference type="ARBA" id="ARBA00022801"/>
    </source>
</evidence>
<keyword evidence="6 10" id="KW-0378">Hydrolase</keyword>
<feature type="chain" id="PRO_5026378837" description="Endo-chitosanase" evidence="10">
    <location>
        <begin position="23"/>
        <end position="302"/>
    </location>
</feature>
<evidence type="ECO:0000313" key="13">
    <source>
        <dbReference type="Proteomes" id="UP000800041"/>
    </source>
</evidence>
<dbReference type="EMBL" id="ML977140">
    <property type="protein sequence ID" value="KAF1991215.1"/>
    <property type="molecule type" value="Genomic_DNA"/>
</dbReference>
<evidence type="ECO:0000256" key="11">
    <source>
        <dbReference type="SAM" id="MobiDB-lite"/>
    </source>
</evidence>
<sequence length="302" mass="30919">MSYCQFPTLVVAALAAAATTSAIAVPANVQTLYNNIKNGGACSDQLATGFYSSEDGPGTYSYCADTTSNILYIKGPSTKLANMDIDCDGTQDGPGDDGRCGSSDDTQGTTSFADTVAGYNKGVDDLNAYVHPYVVFGNADDSGSGNYETFDPREYGVEPLSLMAVVCGDKLIYGIWGDENGSDDEHPMVGEASLSLATACFGTSMNGNNGHDEDDVLYIAFPGSDAVPGADGAAWNAQSYAAFESSIVGLGNTLIGRIGGGGGGEEPGETCSWEGHCLGASCQSGDDCSDDLICTNGACANP</sequence>
<dbReference type="PANTHER" id="PTHR42061:SF6">
    <property type="entry name" value="ENDO-CHITOSANASE"/>
    <property type="match status" value="1"/>
</dbReference>
<accession>A0A6G1HDI5</accession>
<dbReference type="AlphaFoldDB" id="A0A6G1HDI5"/>
<dbReference type="GO" id="GO:0000272">
    <property type="term" value="P:polysaccharide catabolic process"/>
    <property type="evidence" value="ECO:0007669"/>
    <property type="project" value="UniProtKB-KW"/>
</dbReference>
<evidence type="ECO:0000256" key="9">
    <source>
        <dbReference type="ARBA" id="ARBA00023326"/>
    </source>
</evidence>
<protein>
    <recommendedName>
        <fullName evidence="10">Endo-chitosanase</fullName>
        <ecNumber evidence="10">3.2.1.132</ecNumber>
    </recommendedName>
</protein>
<dbReference type="Pfam" id="PF07335">
    <property type="entry name" value="Glyco_hydro_75"/>
    <property type="match status" value="1"/>
</dbReference>
<evidence type="ECO:0000256" key="8">
    <source>
        <dbReference type="ARBA" id="ARBA00023295"/>
    </source>
</evidence>
<dbReference type="PANTHER" id="PTHR42061">
    <property type="entry name" value="ENDO-CHITOSANASE"/>
    <property type="match status" value="1"/>
</dbReference>
<proteinExistence type="inferred from homology"/>
<evidence type="ECO:0000256" key="10">
    <source>
        <dbReference type="RuleBase" id="RU361208"/>
    </source>
</evidence>
<comment type="catalytic activity">
    <reaction evidence="1 10">
        <text>Endohydrolysis of beta-(1-&gt;4)-linkages between D-glucosamine residues in a partly acetylated chitosan.</text>
        <dbReference type="EC" id="3.2.1.132"/>
    </reaction>
</comment>
<comment type="subcellular location">
    <subcellularLocation>
        <location evidence="2 10">Secreted</location>
    </subcellularLocation>
</comment>
<keyword evidence="8 10" id="KW-0326">Glycosidase</keyword>
<evidence type="ECO:0000256" key="4">
    <source>
        <dbReference type="ARBA" id="ARBA00022525"/>
    </source>
</evidence>
<evidence type="ECO:0000256" key="7">
    <source>
        <dbReference type="ARBA" id="ARBA00023277"/>
    </source>
</evidence>
<dbReference type="GO" id="GO:0005576">
    <property type="term" value="C:extracellular region"/>
    <property type="evidence" value="ECO:0007669"/>
    <property type="project" value="UniProtKB-SubCell"/>
</dbReference>